<evidence type="ECO:0000256" key="11">
    <source>
        <dbReference type="PROSITE-ProRule" id="PRU01360"/>
    </source>
</evidence>
<dbReference type="Proteomes" id="UP000215148">
    <property type="component" value="Chromosome 1"/>
</dbReference>
<evidence type="ECO:0000256" key="12">
    <source>
        <dbReference type="PROSITE-ProRule" id="PRU10143"/>
    </source>
</evidence>
<dbReference type="InterPro" id="IPR036942">
    <property type="entry name" value="Beta-barrel_TonB_sf"/>
</dbReference>
<dbReference type="AlphaFoldDB" id="A0A223MWK2"/>
<feature type="domain" description="TonB-dependent receptor plug" evidence="15">
    <location>
        <begin position="75"/>
        <end position="176"/>
    </location>
</feature>
<dbReference type="KEGG" id="vqi:CCZ37_04315"/>
<evidence type="ECO:0000313" key="17">
    <source>
        <dbReference type="Proteomes" id="UP000215148"/>
    </source>
</evidence>
<dbReference type="PANTHER" id="PTHR32552">
    <property type="entry name" value="FERRICHROME IRON RECEPTOR-RELATED"/>
    <property type="match status" value="1"/>
</dbReference>
<dbReference type="SUPFAM" id="SSF56935">
    <property type="entry name" value="Porins"/>
    <property type="match status" value="1"/>
</dbReference>
<reference evidence="16 17" key="1">
    <citation type="submission" date="2017-08" db="EMBL/GenBank/DDBJ databases">
        <title>The Vibrio qinghaiensis sp.-Q67 is a luminous bacteria isolated firstly from Qinghai lake, Qinghai province, China, which has been proved to be very sensitive to detect environmental and food pollutants. Therefore, complete genome analysis of V. qinghaiensis sp.-Q67 highlights the potential application of this strain on detection of hazards in the contaminated environments.</title>
        <authorList>
            <person name="Gong L."/>
        </authorList>
    </citation>
    <scope>NUCLEOTIDE SEQUENCE [LARGE SCALE GENOMIC DNA]</scope>
    <source>
        <strain evidence="16 17">Q67</strain>
    </source>
</reference>
<keyword evidence="9 11" id="KW-0472">Membrane</keyword>
<keyword evidence="16" id="KW-0675">Receptor</keyword>
<dbReference type="InterPro" id="IPR010916">
    <property type="entry name" value="TonB_box_CS"/>
</dbReference>
<evidence type="ECO:0000256" key="6">
    <source>
        <dbReference type="ARBA" id="ARBA00023004"/>
    </source>
</evidence>
<dbReference type="PANTHER" id="PTHR32552:SF81">
    <property type="entry name" value="TONB-DEPENDENT OUTER MEMBRANE RECEPTOR"/>
    <property type="match status" value="1"/>
</dbReference>
<comment type="similarity">
    <text evidence="11 13">Belongs to the TonB-dependent receptor family.</text>
</comment>
<dbReference type="GO" id="GO:0006826">
    <property type="term" value="P:iron ion transport"/>
    <property type="evidence" value="ECO:0007669"/>
    <property type="project" value="UniProtKB-KW"/>
</dbReference>
<keyword evidence="6" id="KW-0408">Iron</keyword>
<evidence type="ECO:0000256" key="8">
    <source>
        <dbReference type="ARBA" id="ARBA00023077"/>
    </source>
</evidence>
<dbReference type="InterPro" id="IPR012910">
    <property type="entry name" value="Plug_dom"/>
</dbReference>
<keyword evidence="8 12" id="KW-0798">TonB box</keyword>
<evidence type="ECO:0000256" key="1">
    <source>
        <dbReference type="ARBA" id="ARBA00004571"/>
    </source>
</evidence>
<dbReference type="PROSITE" id="PS52016">
    <property type="entry name" value="TONB_DEPENDENT_REC_3"/>
    <property type="match status" value="1"/>
</dbReference>
<name>A0A223MWK2_9VIBR</name>
<proteinExistence type="inferred from homology"/>
<evidence type="ECO:0000256" key="2">
    <source>
        <dbReference type="ARBA" id="ARBA00022448"/>
    </source>
</evidence>
<dbReference type="Pfam" id="PF07715">
    <property type="entry name" value="Plug"/>
    <property type="match status" value="1"/>
</dbReference>
<keyword evidence="3 11" id="KW-1134">Transmembrane beta strand</keyword>
<evidence type="ECO:0000256" key="9">
    <source>
        <dbReference type="ARBA" id="ARBA00023136"/>
    </source>
</evidence>
<dbReference type="Pfam" id="PF00593">
    <property type="entry name" value="TonB_dep_Rec_b-barrel"/>
    <property type="match status" value="1"/>
</dbReference>
<comment type="subcellular location">
    <subcellularLocation>
        <location evidence="1 11">Cell outer membrane</location>
        <topology evidence="1 11">Multi-pass membrane protein</topology>
    </subcellularLocation>
</comment>
<dbReference type="EMBL" id="CP022741">
    <property type="protein sequence ID" value="ASU21863.1"/>
    <property type="molecule type" value="Genomic_DNA"/>
</dbReference>
<dbReference type="Gene3D" id="2.40.170.20">
    <property type="entry name" value="TonB-dependent receptor, beta-barrel domain"/>
    <property type="match status" value="1"/>
</dbReference>
<accession>A0A223MWK2</accession>
<organism evidence="16 17">
    <name type="scientific">Vibrio qinghaiensis</name>
    <dbReference type="NCBI Taxonomy" id="2025808"/>
    <lineage>
        <taxon>Bacteria</taxon>
        <taxon>Pseudomonadati</taxon>
        <taxon>Pseudomonadota</taxon>
        <taxon>Gammaproteobacteria</taxon>
        <taxon>Vibrionales</taxon>
        <taxon>Vibrionaceae</taxon>
        <taxon>Vibrio</taxon>
    </lineage>
</organism>
<keyword evidence="10 11" id="KW-0998">Cell outer membrane</keyword>
<dbReference type="PROSITE" id="PS00430">
    <property type="entry name" value="TONB_DEPENDENT_REC_1"/>
    <property type="match status" value="1"/>
</dbReference>
<evidence type="ECO:0000256" key="7">
    <source>
        <dbReference type="ARBA" id="ARBA00023065"/>
    </source>
</evidence>
<feature type="short sequence motif" description="TonB box" evidence="12">
    <location>
        <begin position="53"/>
        <end position="59"/>
    </location>
</feature>
<evidence type="ECO:0000256" key="4">
    <source>
        <dbReference type="ARBA" id="ARBA00022496"/>
    </source>
</evidence>
<evidence type="ECO:0000259" key="14">
    <source>
        <dbReference type="Pfam" id="PF00593"/>
    </source>
</evidence>
<evidence type="ECO:0000259" key="15">
    <source>
        <dbReference type="Pfam" id="PF07715"/>
    </source>
</evidence>
<keyword evidence="7" id="KW-0406">Ion transport</keyword>
<dbReference type="InterPro" id="IPR000531">
    <property type="entry name" value="Beta-barrel_TonB"/>
</dbReference>
<keyword evidence="4" id="KW-0410">Iron transport</keyword>
<evidence type="ECO:0000256" key="10">
    <source>
        <dbReference type="ARBA" id="ARBA00023237"/>
    </source>
</evidence>
<keyword evidence="5 11" id="KW-0812">Transmembrane</keyword>
<protein>
    <submittedName>
        <fullName evidence="16">TonB-dependent receptor</fullName>
    </submittedName>
</protein>
<evidence type="ECO:0000256" key="3">
    <source>
        <dbReference type="ARBA" id="ARBA00022452"/>
    </source>
</evidence>
<keyword evidence="17" id="KW-1185">Reference proteome</keyword>
<evidence type="ECO:0000313" key="16">
    <source>
        <dbReference type="EMBL" id="ASU21863.1"/>
    </source>
</evidence>
<feature type="domain" description="TonB-dependent receptor-like beta-barrel" evidence="14">
    <location>
        <begin position="234"/>
        <end position="663"/>
    </location>
</feature>
<dbReference type="RefSeq" id="WP_094499833.1">
    <property type="nucleotide sequence ID" value="NZ_CAWNHI010000001.1"/>
</dbReference>
<dbReference type="CDD" id="cd01347">
    <property type="entry name" value="ligand_gated_channel"/>
    <property type="match status" value="1"/>
</dbReference>
<evidence type="ECO:0000256" key="13">
    <source>
        <dbReference type="RuleBase" id="RU003357"/>
    </source>
</evidence>
<evidence type="ECO:0000256" key="5">
    <source>
        <dbReference type="ARBA" id="ARBA00022692"/>
    </source>
</evidence>
<sequence>MKPMDMNNGSGKAVRNINKTQLATLIGILCVSTSANVVAEQLEKKEPQRKQDTVVVVGEKLGGTLAENTSSLTLFTDEMDDGESRDYYDLLDRVPNVLNAPSGIPHIRGVDGRGPGEGFLTFMTGATPRVNTTVDGVSESWSGEAFGKAGLWDTEQVEVYKGPQSTNQGRNSIAGAVVIKTKDPTFHREGKVRAGYENEDSKYHLAGVVSAPLVEDTLAFRLAAEGTKGNTPIDYSLPNGDQYPWDPSELESYNVRGKLLWKPQGNDKLTAKLTVGSRNEEGQYTNFVTKPGTLELHSKSGTRRQETKSWNINLDVNYVINDELTTDILVAHRNYTTKFKAYPDTNWYGDVDEDNYTAEAKLTYQSLDERYNAILGLASFFKDQYTETDSLKRKDEVLTNSIYFDSRIRLDNRWQLLLGARYERDELKRDFDHATLPLDFKADEDDGILLPKIGLLLDVSDHSTLGLTARKGYNAGGLGYNEYKEEVFVFEQEKVWSYELSSRSSFLDDKLDLTANLFYNDYKNYQTSVSGESGKRFDTYITNIPKGKTYGTEVEASYWFDSGLDLFAFVGLLKTDISEGPTGTSTNLSGNEFSYAPKLSAGAGFTQHLDSGLFFGARVNHVSDYYTDLANTESKTAGDYTVFNLNAGYTLNDLTIRAYVKNVTDEEYVIRQKSDLYEVGGPRTFGIVADYQF</sequence>
<dbReference type="InterPro" id="IPR039426">
    <property type="entry name" value="TonB-dep_rcpt-like"/>
</dbReference>
<keyword evidence="2 11" id="KW-0813">Transport</keyword>
<dbReference type="GO" id="GO:0009279">
    <property type="term" value="C:cell outer membrane"/>
    <property type="evidence" value="ECO:0007669"/>
    <property type="project" value="UniProtKB-SubCell"/>
</dbReference>
<gene>
    <name evidence="16" type="ORF">CCZ37_04315</name>
</gene>